<feature type="region of interest" description="Disordered" evidence="1">
    <location>
        <begin position="25"/>
        <end position="91"/>
    </location>
</feature>
<accession>B1Z5Y4</accession>
<evidence type="ECO:0000256" key="1">
    <source>
        <dbReference type="SAM" id="MobiDB-lite"/>
    </source>
</evidence>
<gene>
    <name evidence="3" type="ordered locus">BamMC406_5738</name>
</gene>
<feature type="signal peptide" evidence="2">
    <location>
        <begin position="1"/>
        <end position="28"/>
    </location>
</feature>
<dbReference type="KEGG" id="bac:BamMC406_5738"/>
<dbReference type="RefSeq" id="WP_012372106.1">
    <property type="nucleotide sequence ID" value="NC_010557.1"/>
</dbReference>
<feature type="chain" id="PRO_5002773778" evidence="2">
    <location>
        <begin position="29"/>
        <end position="91"/>
    </location>
</feature>
<keyword evidence="2" id="KW-0732">Signal</keyword>
<evidence type="ECO:0000313" key="3">
    <source>
        <dbReference type="EMBL" id="ACB68180.1"/>
    </source>
</evidence>
<proteinExistence type="predicted"/>
<name>B1Z5Y4_BURA4</name>
<dbReference type="AlphaFoldDB" id="B1Z5Y4"/>
<feature type="compositionally biased region" description="Basic and acidic residues" evidence="1">
    <location>
        <begin position="38"/>
        <end position="59"/>
    </location>
</feature>
<organism evidence="3 4">
    <name type="scientific">Burkholderia ambifaria (strain MC40-6)</name>
    <dbReference type="NCBI Taxonomy" id="398577"/>
    <lineage>
        <taxon>Bacteria</taxon>
        <taxon>Pseudomonadati</taxon>
        <taxon>Pseudomonadota</taxon>
        <taxon>Betaproteobacteria</taxon>
        <taxon>Burkholderiales</taxon>
        <taxon>Burkholderiaceae</taxon>
        <taxon>Burkholderia</taxon>
        <taxon>Burkholderia cepacia complex</taxon>
    </lineage>
</organism>
<evidence type="ECO:0000256" key="2">
    <source>
        <dbReference type="SAM" id="SignalP"/>
    </source>
</evidence>
<reference evidence="4" key="1">
    <citation type="submission" date="2008-04" db="EMBL/GenBank/DDBJ databases">
        <title>Complete sequence of chromosome 3 of Burkholderia ambifaria MC40-6.</title>
        <authorList>
            <person name="Copeland A."/>
            <person name="Lucas S."/>
            <person name="Lapidus A."/>
            <person name="Glavina del Rio T."/>
            <person name="Dalin E."/>
            <person name="Tice H."/>
            <person name="Pitluck S."/>
            <person name="Chain P."/>
            <person name="Malfatti S."/>
            <person name="Shin M."/>
            <person name="Vergez L."/>
            <person name="Lang D."/>
            <person name="Schmutz J."/>
            <person name="Larimer F."/>
            <person name="Land M."/>
            <person name="Hauser L."/>
            <person name="Kyrpides N."/>
            <person name="Lykidis A."/>
            <person name="Ramette A."/>
            <person name="Konstantinidis K."/>
            <person name="Tiedje J."/>
            <person name="Richardson P."/>
        </authorList>
    </citation>
    <scope>NUCLEOTIDE SEQUENCE [LARGE SCALE GENOMIC DNA]</scope>
    <source>
        <strain evidence="4">MC40-6</strain>
    </source>
</reference>
<dbReference type="EMBL" id="CP001027">
    <property type="protein sequence ID" value="ACB68180.1"/>
    <property type="molecule type" value="Genomic_DNA"/>
</dbReference>
<protein>
    <submittedName>
        <fullName evidence="3">Uncharacterized protein</fullName>
    </submittedName>
</protein>
<dbReference type="HOGENOM" id="CLU_187442_0_0_4"/>
<dbReference type="Proteomes" id="UP000001680">
    <property type="component" value="Chromosome 3"/>
</dbReference>
<evidence type="ECO:0000313" key="4">
    <source>
        <dbReference type="Proteomes" id="UP000001680"/>
    </source>
</evidence>
<sequence length="91" mass="9332">MKRGNATKLRSRMVVAALLAATAMPALARGQPELPSDDGGRASVLRELDPTRVSDDARSRTASASASSNGGGNAHWTAATWPVRASSSAQG</sequence>